<name>A0A392UG61_9FABA</name>
<feature type="compositionally biased region" description="Basic and acidic residues" evidence="1">
    <location>
        <begin position="1"/>
        <end position="11"/>
    </location>
</feature>
<comment type="caution">
    <text evidence="2">The sequence shown here is derived from an EMBL/GenBank/DDBJ whole genome shotgun (WGS) entry which is preliminary data.</text>
</comment>
<organism evidence="2 3">
    <name type="scientific">Trifolium medium</name>
    <dbReference type="NCBI Taxonomy" id="97028"/>
    <lineage>
        <taxon>Eukaryota</taxon>
        <taxon>Viridiplantae</taxon>
        <taxon>Streptophyta</taxon>
        <taxon>Embryophyta</taxon>
        <taxon>Tracheophyta</taxon>
        <taxon>Spermatophyta</taxon>
        <taxon>Magnoliopsida</taxon>
        <taxon>eudicotyledons</taxon>
        <taxon>Gunneridae</taxon>
        <taxon>Pentapetalae</taxon>
        <taxon>rosids</taxon>
        <taxon>fabids</taxon>
        <taxon>Fabales</taxon>
        <taxon>Fabaceae</taxon>
        <taxon>Papilionoideae</taxon>
        <taxon>50 kb inversion clade</taxon>
        <taxon>NPAAA clade</taxon>
        <taxon>Hologalegina</taxon>
        <taxon>IRL clade</taxon>
        <taxon>Trifolieae</taxon>
        <taxon>Trifolium</taxon>
    </lineage>
</organism>
<evidence type="ECO:0000256" key="1">
    <source>
        <dbReference type="SAM" id="MobiDB-lite"/>
    </source>
</evidence>
<keyword evidence="3" id="KW-1185">Reference proteome</keyword>
<evidence type="ECO:0000313" key="3">
    <source>
        <dbReference type="Proteomes" id="UP000265520"/>
    </source>
</evidence>
<proteinExistence type="predicted"/>
<dbReference type="Proteomes" id="UP000265520">
    <property type="component" value="Unassembled WGS sequence"/>
</dbReference>
<protein>
    <submittedName>
        <fullName evidence="2">Uncharacterized protein</fullName>
    </submittedName>
</protein>
<feature type="non-terminal residue" evidence="2">
    <location>
        <position position="1"/>
    </location>
</feature>
<accession>A0A392UG61</accession>
<sequence length="44" mass="4460">IIEKCEKRKAEQAAGAPARPVVPNPTASQAGPNTIASQGDSAQT</sequence>
<feature type="compositionally biased region" description="Polar residues" evidence="1">
    <location>
        <begin position="25"/>
        <end position="44"/>
    </location>
</feature>
<reference evidence="2 3" key="1">
    <citation type="journal article" date="2018" name="Front. Plant Sci.">
        <title>Red Clover (Trifolium pratense) and Zigzag Clover (T. medium) - A Picture of Genomic Similarities and Differences.</title>
        <authorList>
            <person name="Dluhosova J."/>
            <person name="Istvanek J."/>
            <person name="Nedelnik J."/>
            <person name="Repkova J."/>
        </authorList>
    </citation>
    <scope>NUCLEOTIDE SEQUENCE [LARGE SCALE GENOMIC DNA]</scope>
    <source>
        <strain evidence="3">cv. 10/8</strain>
        <tissue evidence="2">Leaf</tissue>
    </source>
</reference>
<dbReference type="AlphaFoldDB" id="A0A392UG61"/>
<dbReference type="EMBL" id="LXQA010796221">
    <property type="protein sequence ID" value="MCI71440.1"/>
    <property type="molecule type" value="Genomic_DNA"/>
</dbReference>
<feature type="region of interest" description="Disordered" evidence="1">
    <location>
        <begin position="1"/>
        <end position="44"/>
    </location>
</feature>
<evidence type="ECO:0000313" key="2">
    <source>
        <dbReference type="EMBL" id="MCI71440.1"/>
    </source>
</evidence>